<evidence type="ECO:0000256" key="1">
    <source>
        <dbReference type="ARBA" id="ARBA00004214"/>
    </source>
</evidence>
<dbReference type="GO" id="GO:0030496">
    <property type="term" value="C:midbody"/>
    <property type="evidence" value="ECO:0007669"/>
    <property type="project" value="UniProtKB-SubCell"/>
</dbReference>
<dbReference type="InterPro" id="IPR009071">
    <property type="entry name" value="HMG_box_dom"/>
</dbReference>
<evidence type="ECO:0000313" key="8">
    <source>
        <dbReference type="Proteomes" id="UP000075885"/>
    </source>
</evidence>
<dbReference type="GO" id="GO:0003713">
    <property type="term" value="F:transcription coactivator activity"/>
    <property type="evidence" value="ECO:0007669"/>
    <property type="project" value="TreeGrafter"/>
</dbReference>
<feature type="compositionally biased region" description="Basic and acidic residues" evidence="5">
    <location>
        <begin position="12"/>
        <end position="69"/>
    </location>
</feature>
<dbReference type="PANTHER" id="PTHR21680">
    <property type="entry name" value="COILED-COIL DOMAIN-CONTAINING PROTEIN 124"/>
    <property type="match status" value="1"/>
</dbReference>
<name>A0A182PNP3_9DIPT</name>
<keyword evidence="4" id="KW-0539">Nucleus</keyword>
<protein>
    <recommendedName>
        <fullName evidence="6">HMG box domain-containing protein</fullName>
    </recommendedName>
</protein>
<dbReference type="STRING" id="199890.A0A182PNP3"/>
<feature type="DNA-binding region" description="HMG box" evidence="4">
    <location>
        <begin position="163"/>
        <end position="214"/>
    </location>
</feature>
<reference evidence="8" key="1">
    <citation type="submission" date="2013-03" db="EMBL/GenBank/DDBJ databases">
        <title>The Genome Sequence of Anopheles epiroticus epiroticus2.</title>
        <authorList>
            <consortium name="The Broad Institute Genomics Platform"/>
            <person name="Neafsey D.E."/>
            <person name="Howell P."/>
            <person name="Walker B."/>
            <person name="Young S.K."/>
            <person name="Zeng Q."/>
            <person name="Gargeya S."/>
            <person name="Fitzgerald M."/>
            <person name="Haas B."/>
            <person name="Abouelleil A."/>
            <person name="Allen A.W."/>
            <person name="Alvarado L."/>
            <person name="Arachchi H.M."/>
            <person name="Berlin A.M."/>
            <person name="Chapman S.B."/>
            <person name="Gainer-Dewar J."/>
            <person name="Goldberg J."/>
            <person name="Griggs A."/>
            <person name="Gujja S."/>
            <person name="Hansen M."/>
            <person name="Howarth C."/>
            <person name="Imamovic A."/>
            <person name="Ireland A."/>
            <person name="Larimer J."/>
            <person name="McCowan C."/>
            <person name="Murphy C."/>
            <person name="Pearson M."/>
            <person name="Poon T.W."/>
            <person name="Priest M."/>
            <person name="Roberts A."/>
            <person name="Saif S."/>
            <person name="Shea T."/>
            <person name="Sisk P."/>
            <person name="Sykes S."/>
            <person name="Wortman J."/>
            <person name="Nusbaum C."/>
            <person name="Birren B."/>
        </authorList>
    </citation>
    <scope>NUCLEOTIDE SEQUENCE [LARGE SCALE GENOMIC DNA]</scope>
    <source>
        <strain evidence="8">Epiroticus2</strain>
    </source>
</reference>
<evidence type="ECO:0000256" key="2">
    <source>
        <dbReference type="ARBA" id="ARBA00008296"/>
    </source>
</evidence>
<dbReference type="Pfam" id="PF06244">
    <property type="entry name" value="Ccdc124"/>
    <property type="match status" value="1"/>
</dbReference>
<feature type="domain" description="HMG box" evidence="6">
    <location>
        <begin position="163"/>
        <end position="214"/>
    </location>
</feature>
<accession>A0A182PNP3</accession>
<keyword evidence="4" id="KW-0238">DNA-binding</keyword>
<reference evidence="7" key="2">
    <citation type="submission" date="2020-05" db="UniProtKB">
        <authorList>
            <consortium name="EnsemblMetazoa"/>
        </authorList>
    </citation>
    <scope>IDENTIFICATION</scope>
    <source>
        <strain evidence="7">Epiroticus2</strain>
    </source>
</reference>
<dbReference type="SUPFAM" id="SSF47095">
    <property type="entry name" value="HMG-box"/>
    <property type="match status" value="1"/>
</dbReference>
<organism evidence="7 8">
    <name type="scientific">Anopheles epiroticus</name>
    <dbReference type="NCBI Taxonomy" id="199890"/>
    <lineage>
        <taxon>Eukaryota</taxon>
        <taxon>Metazoa</taxon>
        <taxon>Ecdysozoa</taxon>
        <taxon>Arthropoda</taxon>
        <taxon>Hexapoda</taxon>
        <taxon>Insecta</taxon>
        <taxon>Pterygota</taxon>
        <taxon>Neoptera</taxon>
        <taxon>Endopterygota</taxon>
        <taxon>Diptera</taxon>
        <taxon>Nematocera</taxon>
        <taxon>Culicoidea</taxon>
        <taxon>Culicidae</taxon>
        <taxon>Anophelinae</taxon>
        <taxon>Anopheles</taxon>
    </lineage>
</organism>
<evidence type="ECO:0000256" key="3">
    <source>
        <dbReference type="ARBA" id="ARBA00023054"/>
    </source>
</evidence>
<evidence type="ECO:0000259" key="6">
    <source>
        <dbReference type="PROSITE" id="PS50118"/>
    </source>
</evidence>
<sequence>MPKKMGINSKAVEARERKAEAKKTANEKAAKAAEDAYWADDDKQLAKKKKQKEEEERRKAEAARKKAETKALLEQEMNSIKTTAKVAPAPKITRSQIEADLEKRNRAIEAASAVPSKPKVVAKEPPIEENLNRVMADTEVAQTIDQAIAVLSVGDASADRHPEKRMKAAYKAYEEEELKRLKQENPSLKLSQLKQMIFKNWQKAPENPMNQIRV</sequence>
<dbReference type="GO" id="GO:0003677">
    <property type="term" value="F:DNA binding"/>
    <property type="evidence" value="ECO:0007669"/>
    <property type="project" value="UniProtKB-UniRule"/>
</dbReference>
<dbReference type="PROSITE" id="PS50118">
    <property type="entry name" value="HMG_BOX_2"/>
    <property type="match status" value="1"/>
</dbReference>
<dbReference type="Proteomes" id="UP000075885">
    <property type="component" value="Unassembled WGS sequence"/>
</dbReference>
<evidence type="ECO:0000313" key="7">
    <source>
        <dbReference type="EnsemblMetazoa" id="AEPI008570-PA"/>
    </source>
</evidence>
<dbReference type="InterPro" id="IPR054414">
    <property type="entry name" value="Ccdc124/Oxs1_C"/>
</dbReference>
<evidence type="ECO:0000256" key="5">
    <source>
        <dbReference type="SAM" id="MobiDB-lite"/>
    </source>
</evidence>
<dbReference type="VEuPathDB" id="VectorBase:AEPI008570"/>
<dbReference type="PANTHER" id="PTHR21680:SF0">
    <property type="entry name" value="COILED-COIL DOMAIN-CONTAINING PROTEIN 124"/>
    <property type="match status" value="1"/>
</dbReference>
<dbReference type="AlphaFoldDB" id="A0A182PNP3"/>
<proteinExistence type="inferred from homology"/>
<keyword evidence="3" id="KW-0175">Coiled coil</keyword>
<evidence type="ECO:0000256" key="4">
    <source>
        <dbReference type="PROSITE-ProRule" id="PRU00267"/>
    </source>
</evidence>
<dbReference type="EnsemblMetazoa" id="AEPI008570-RA">
    <property type="protein sequence ID" value="AEPI008570-PA"/>
    <property type="gene ID" value="AEPI008570"/>
</dbReference>
<comment type="subcellular location">
    <subcellularLocation>
        <location evidence="1">Midbody</location>
    </subcellularLocation>
</comment>
<feature type="region of interest" description="Disordered" evidence="5">
    <location>
        <begin position="1"/>
        <end position="69"/>
    </location>
</feature>
<dbReference type="GO" id="GO:0005634">
    <property type="term" value="C:nucleus"/>
    <property type="evidence" value="ECO:0007669"/>
    <property type="project" value="UniProtKB-UniRule"/>
</dbReference>
<dbReference type="InterPro" id="IPR036910">
    <property type="entry name" value="HMG_box_dom_sf"/>
</dbReference>
<dbReference type="GO" id="GO:0006366">
    <property type="term" value="P:transcription by RNA polymerase II"/>
    <property type="evidence" value="ECO:0007669"/>
    <property type="project" value="TreeGrafter"/>
</dbReference>
<dbReference type="InterPro" id="IPR010422">
    <property type="entry name" value="Ccdc124/Oxs1"/>
</dbReference>
<keyword evidence="8" id="KW-1185">Reference proteome</keyword>
<comment type="similarity">
    <text evidence="2">Belongs to the CCDC124 family.</text>
</comment>